<name>A0A8J2KCQ2_9HEXA</name>
<comment type="similarity">
    <text evidence="2">Belongs to the peptidase M13 family.</text>
</comment>
<dbReference type="GO" id="GO:0004222">
    <property type="term" value="F:metalloendopeptidase activity"/>
    <property type="evidence" value="ECO:0007669"/>
    <property type="project" value="InterPro"/>
</dbReference>
<feature type="domain" description="Peptidase M13 N-terminal" evidence="3">
    <location>
        <begin position="2"/>
        <end position="177"/>
    </location>
</feature>
<evidence type="ECO:0000259" key="3">
    <source>
        <dbReference type="Pfam" id="PF05649"/>
    </source>
</evidence>
<evidence type="ECO:0000256" key="2">
    <source>
        <dbReference type="ARBA" id="ARBA00007357"/>
    </source>
</evidence>
<gene>
    <name evidence="4" type="ORF">AFUS01_LOCUS25999</name>
</gene>
<proteinExistence type="inferred from homology"/>
<feature type="non-terminal residue" evidence="4">
    <location>
        <position position="239"/>
    </location>
</feature>
<reference evidence="4" key="1">
    <citation type="submission" date="2021-06" db="EMBL/GenBank/DDBJ databases">
        <authorList>
            <person name="Hodson N. C."/>
            <person name="Mongue J. A."/>
            <person name="Jaron S. K."/>
        </authorList>
    </citation>
    <scope>NUCLEOTIDE SEQUENCE</scope>
</reference>
<evidence type="ECO:0000313" key="5">
    <source>
        <dbReference type="Proteomes" id="UP000708208"/>
    </source>
</evidence>
<dbReference type="AlphaFoldDB" id="A0A8J2KCQ2"/>
<dbReference type="GO" id="GO:0006508">
    <property type="term" value="P:proteolysis"/>
    <property type="evidence" value="ECO:0007669"/>
    <property type="project" value="InterPro"/>
</dbReference>
<dbReference type="PROSITE" id="PS51885">
    <property type="entry name" value="NEPRILYSIN"/>
    <property type="match status" value="1"/>
</dbReference>
<organism evidence="4 5">
    <name type="scientific">Allacma fusca</name>
    <dbReference type="NCBI Taxonomy" id="39272"/>
    <lineage>
        <taxon>Eukaryota</taxon>
        <taxon>Metazoa</taxon>
        <taxon>Ecdysozoa</taxon>
        <taxon>Arthropoda</taxon>
        <taxon>Hexapoda</taxon>
        <taxon>Collembola</taxon>
        <taxon>Symphypleona</taxon>
        <taxon>Sminthuridae</taxon>
        <taxon>Allacma</taxon>
    </lineage>
</organism>
<dbReference type="Proteomes" id="UP000708208">
    <property type="component" value="Unassembled WGS sequence"/>
</dbReference>
<dbReference type="EMBL" id="CAJVCH010341364">
    <property type="protein sequence ID" value="CAG7815311.1"/>
    <property type="molecule type" value="Genomic_DNA"/>
</dbReference>
<comment type="subcellular location">
    <subcellularLocation>
        <location evidence="1">Cell membrane</location>
        <topology evidence="1">Single-pass type II membrane protein</topology>
    </subcellularLocation>
</comment>
<protein>
    <recommendedName>
        <fullName evidence="3">Peptidase M13 N-terminal domain-containing protein</fullName>
    </recommendedName>
</protein>
<evidence type="ECO:0000313" key="4">
    <source>
        <dbReference type="EMBL" id="CAG7815311.1"/>
    </source>
</evidence>
<comment type="caution">
    <text evidence="4">The sequence shown here is derived from an EMBL/GenBank/DDBJ whole genome shotgun (WGS) entry which is preliminary data.</text>
</comment>
<accession>A0A8J2KCQ2</accession>
<sequence>ITVRQLQTFFKQPDLEILLRLVGKGKRVDPNQKIIVLQTDYFEKLQELLKVTPTETIANYVHWRMTSELLSETTDRMREIQFEYLRDAFGQKTPSLRQELCGDIGGRTNNGQRYSYWGYAMANAYSKKYLPNEHLEEVNSTFQLVHSTLSDWFESELQGNTRRMASQILASIGTDMGVPDWVKNETMLDIFYNELNLAGQNHFQDHLTFREWQFDKEMFKFFTESDRQLWTDNPLSLLA</sequence>
<feature type="non-terminal residue" evidence="4">
    <location>
        <position position="1"/>
    </location>
</feature>
<dbReference type="InterPro" id="IPR008753">
    <property type="entry name" value="Peptidase_M13_N"/>
</dbReference>
<dbReference type="InterPro" id="IPR000718">
    <property type="entry name" value="Peptidase_M13"/>
</dbReference>
<dbReference type="Pfam" id="PF05649">
    <property type="entry name" value="Peptidase_M13_N"/>
    <property type="match status" value="1"/>
</dbReference>
<dbReference type="OrthoDB" id="7615494at2759"/>
<evidence type="ECO:0000256" key="1">
    <source>
        <dbReference type="ARBA" id="ARBA00004401"/>
    </source>
</evidence>
<keyword evidence="5" id="KW-1185">Reference proteome</keyword>
<dbReference type="GO" id="GO:0005886">
    <property type="term" value="C:plasma membrane"/>
    <property type="evidence" value="ECO:0007669"/>
    <property type="project" value="UniProtKB-SubCell"/>
</dbReference>